<dbReference type="Proteomes" id="UP001226574">
    <property type="component" value="Unassembled WGS sequence"/>
</dbReference>
<keyword evidence="1" id="KW-1133">Transmembrane helix</keyword>
<evidence type="ECO:0000313" key="2">
    <source>
        <dbReference type="EMBL" id="MDQ9092142.1"/>
    </source>
</evidence>
<keyword evidence="1" id="KW-0812">Transmembrane</keyword>
<sequence>MNRQRGVSLISLLIGLLISSIVLIGMMMIFRNTIQTIVPASESSRSDGERMSALLSAHMLLQDGGFGIENAIYDTHLKVLNNDTLVPLDIPSGSTATGNTIVWLSSIAGNIQCNGLRADTSGGLWRVSCNTTLGDITPTARLILPSQYTDDGVAPITITATRAPCWPFGIGVEGNIMITLVLQNSTEHLIDSSTCLVNFG</sequence>
<evidence type="ECO:0000256" key="1">
    <source>
        <dbReference type="SAM" id="Phobius"/>
    </source>
</evidence>
<gene>
    <name evidence="2" type="ORF">RC083_11140</name>
</gene>
<dbReference type="InterPro" id="IPR012902">
    <property type="entry name" value="N_methyl_site"/>
</dbReference>
<proteinExistence type="predicted"/>
<reference evidence="2 3" key="1">
    <citation type="submission" date="2023-08" db="EMBL/GenBank/DDBJ databases">
        <title>Pseudoalteromonas haloplanktis LL1 genome.</title>
        <authorList>
            <person name="Wu S."/>
        </authorList>
    </citation>
    <scope>NUCLEOTIDE SEQUENCE [LARGE SCALE GENOMIC DNA]</scope>
    <source>
        <strain evidence="2 3">LL1</strain>
    </source>
</reference>
<comment type="caution">
    <text evidence="2">The sequence shown here is derived from an EMBL/GenBank/DDBJ whole genome shotgun (WGS) entry which is preliminary data.</text>
</comment>
<evidence type="ECO:0000313" key="3">
    <source>
        <dbReference type="Proteomes" id="UP001226574"/>
    </source>
</evidence>
<protein>
    <submittedName>
        <fullName evidence="2">Prepilin-type N-terminal cleavage/methylation domain-containing protein</fullName>
    </submittedName>
</protein>
<dbReference type="RefSeq" id="WP_309039064.1">
    <property type="nucleotide sequence ID" value="NZ_JAVIFY010000007.1"/>
</dbReference>
<dbReference type="EMBL" id="JAVIFY010000007">
    <property type="protein sequence ID" value="MDQ9092142.1"/>
    <property type="molecule type" value="Genomic_DNA"/>
</dbReference>
<name>A0ABU1BEW2_PSEHA</name>
<dbReference type="Pfam" id="PF07963">
    <property type="entry name" value="N_methyl"/>
    <property type="match status" value="1"/>
</dbReference>
<accession>A0ABU1BEW2</accession>
<organism evidence="2 3">
    <name type="scientific">Pseudoalteromonas haloplanktis</name>
    <name type="common">Alteromonas haloplanktis</name>
    <dbReference type="NCBI Taxonomy" id="228"/>
    <lineage>
        <taxon>Bacteria</taxon>
        <taxon>Pseudomonadati</taxon>
        <taxon>Pseudomonadota</taxon>
        <taxon>Gammaproteobacteria</taxon>
        <taxon>Alteromonadales</taxon>
        <taxon>Pseudoalteromonadaceae</taxon>
        <taxon>Pseudoalteromonas</taxon>
    </lineage>
</organism>
<keyword evidence="3" id="KW-1185">Reference proteome</keyword>
<feature type="transmembrane region" description="Helical" evidence="1">
    <location>
        <begin position="7"/>
        <end position="30"/>
    </location>
</feature>
<keyword evidence="1" id="KW-0472">Membrane</keyword>